<dbReference type="Proteomes" id="UP000704712">
    <property type="component" value="Unassembled WGS sequence"/>
</dbReference>
<protein>
    <submittedName>
        <fullName evidence="1">Uncharacterized protein</fullName>
    </submittedName>
</protein>
<evidence type="ECO:0000313" key="2">
    <source>
        <dbReference type="Proteomes" id="UP000704712"/>
    </source>
</evidence>
<proteinExistence type="predicted"/>
<dbReference type="AlphaFoldDB" id="A0A8S9UH26"/>
<comment type="caution">
    <text evidence="1">The sequence shown here is derived from an EMBL/GenBank/DDBJ whole genome shotgun (WGS) entry which is preliminary data.</text>
</comment>
<name>A0A8S9UH26_PHYIN</name>
<sequence length="90" mass="10342">MDFLSANKLKDLFTQQPGGPLWWPFAKTIDVGDGEFRFREHMAEQVAGFRLSDKDGVFEWNVSYLHSGVLYYQVQELFQGIIRAKDIGAI</sequence>
<accession>A0A8S9UH26</accession>
<dbReference type="EMBL" id="JAACNO010001540">
    <property type="protein sequence ID" value="KAF4139843.1"/>
    <property type="molecule type" value="Genomic_DNA"/>
</dbReference>
<organism evidence="1 2">
    <name type="scientific">Phytophthora infestans</name>
    <name type="common">Potato late blight agent</name>
    <name type="synonym">Botrytis infestans</name>
    <dbReference type="NCBI Taxonomy" id="4787"/>
    <lineage>
        <taxon>Eukaryota</taxon>
        <taxon>Sar</taxon>
        <taxon>Stramenopiles</taxon>
        <taxon>Oomycota</taxon>
        <taxon>Peronosporomycetes</taxon>
        <taxon>Peronosporales</taxon>
        <taxon>Peronosporaceae</taxon>
        <taxon>Phytophthora</taxon>
    </lineage>
</organism>
<gene>
    <name evidence="1" type="ORF">GN958_ATG10951</name>
</gene>
<reference evidence="1" key="1">
    <citation type="submission" date="2020-03" db="EMBL/GenBank/DDBJ databases">
        <title>Hybrid Assembly of Korean Phytophthora infestans isolates.</title>
        <authorList>
            <person name="Prokchorchik M."/>
            <person name="Lee Y."/>
            <person name="Seo J."/>
            <person name="Cho J.-H."/>
            <person name="Park Y.-E."/>
            <person name="Jang D.-C."/>
            <person name="Im J.-S."/>
            <person name="Choi J.-G."/>
            <person name="Park H.-J."/>
            <person name="Lee G.-B."/>
            <person name="Lee Y.-G."/>
            <person name="Hong S.-Y."/>
            <person name="Cho K."/>
            <person name="Sohn K.H."/>
        </authorList>
    </citation>
    <scope>NUCLEOTIDE SEQUENCE</scope>
    <source>
        <strain evidence="1">KR_2_A2</strain>
    </source>
</reference>
<evidence type="ECO:0000313" key="1">
    <source>
        <dbReference type="EMBL" id="KAF4139843.1"/>
    </source>
</evidence>